<dbReference type="AlphaFoldDB" id="A0A931GCR1"/>
<gene>
    <name evidence="2" type="ORF">H0S81_11915</name>
</gene>
<dbReference type="GO" id="GO:0008757">
    <property type="term" value="F:S-adenosylmethionine-dependent methyltransferase activity"/>
    <property type="evidence" value="ECO:0007669"/>
    <property type="project" value="InterPro"/>
</dbReference>
<evidence type="ECO:0000313" key="2">
    <source>
        <dbReference type="EMBL" id="MBG0780619.1"/>
    </source>
</evidence>
<dbReference type="InterPro" id="IPR013216">
    <property type="entry name" value="Methyltransf_11"/>
</dbReference>
<evidence type="ECO:0000313" key="3">
    <source>
        <dbReference type="Proteomes" id="UP000706172"/>
    </source>
</evidence>
<dbReference type="InterPro" id="IPR029063">
    <property type="entry name" value="SAM-dependent_MTases_sf"/>
</dbReference>
<accession>A0A931GCR1</accession>
<keyword evidence="2" id="KW-0489">Methyltransferase</keyword>
<dbReference type="Pfam" id="PF08241">
    <property type="entry name" value="Methyltransf_11"/>
    <property type="match status" value="1"/>
</dbReference>
<dbReference type="CDD" id="cd02440">
    <property type="entry name" value="AdoMet_MTases"/>
    <property type="match status" value="1"/>
</dbReference>
<reference evidence="2" key="1">
    <citation type="submission" date="2020-07" db="EMBL/GenBank/DDBJ databases">
        <title>Severe corrosion of carbon steel in oil field produced water can be linked to methanogenic archaea containing a special type of NiFe hydrogenase.</title>
        <authorList>
            <person name="Lahme S."/>
            <person name="Mand J."/>
            <person name="Longwell J."/>
            <person name="Smith R."/>
            <person name="Enning D."/>
        </authorList>
    </citation>
    <scope>NUCLEOTIDE SEQUENCE</scope>
    <source>
        <strain evidence="2">MIC098Bin6</strain>
    </source>
</reference>
<feature type="domain" description="Methyltransferase type 11" evidence="1">
    <location>
        <begin position="71"/>
        <end position="111"/>
    </location>
</feature>
<dbReference type="Proteomes" id="UP000706172">
    <property type="component" value="Unassembled WGS sequence"/>
</dbReference>
<keyword evidence="2" id="KW-0808">Transferase</keyword>
<protein>
    <submittedName>
        <fullName evidence="2">Methyltransferase domain-containing protein</fullName>
    </submittedName>
</protein>
<proteinExistence type="predicted"/>
<name>A0A931GCR1_9BACT</name>
<evidence type="ECO:0000259" key="1">
    <source>
        <dbReference type="Pfam" id="PF08241"/>
    </source>
</evidence>
<dbReference type="GO" id="GO:0032259">
    <property type="term" value="P:methylation"/>
    <property type="evidence" value="ECO:0007669"/>
    <property type="project" value="UniProtKB-KW"/>
</dbReference>
<dbReference type="Gene3D" id="3.40.50.150">
    <property type="entry name" value="Vaccinia Virus protein VP39"/>
    <property type="match status" value="1"/>
</dbReference>
<dbReference type="EMBL" id="JACCQK010000818">
    <property type="protein sequence ID" value="MBG0780619.1"/>
    <property type="molecule type" value="Genomic_DNA"/>
</dbReference>
<comment type="caution">
    <text evidence="2">The sequence shown here is derived from an EMBL/GenBank/DDBJ whole genome shotgun (WGS) entry which is preliminary data.</text>
</comment>
<sequence>MHQTSYNKMNDFVQQYLNEKKVLSILDLGSQNVNGCYRPLFDRPDWTYLGVDLEPGPNVDQVLTNPYDWKNIGSHSMDVVISGQAFEHIKYFWVTMLEISRVLKTNGLCCIIAPSAGYEHRYPVDCWRFYTDGFTALAEYAFLDPIKVYTQNQESGVEGDMWKDTVLIARKKPQSVRDAVRFRMKNFFLKRFSYQCKE</sequence>
<organism evidence="2 3">
    <name type="scientific">Desulfotignum balticum</name>
    <dbReference type="NCBI Taxonomy" id="115781"/>
    <lineage>
        <taxon>Bacteria</taxon>
        <taxon>Pseudomonadati</taxon>
        <taxon>Thermodesulfobacteriota</taxon>
        <taxon>Desulfobacteria</taxon>
        <taxon>Desulfobacterales</taxon>
        <taxon>Desulfobacteraceae</taxon>
        <taxon>Desulfotignum</taxon>
    </lineage>
</organism>
<dbReference type="SUPFAM" id="SSF53335">
    <property type="entry name" value="S-adenosyl-L-methionine-dependent methyltransferases"/>
    <property type="match status" value="1"/>
</dbReference>